<dbReference type="InterPro" id="IPR029044">
    <property type="entry name" value="Nucleotide-diphossugar_trans"/>
</dbReference>
<dbReference type="Proteomes" id="UP000199608">
    <property type="component" value="Unassembled WGS sequence"/>
</dbReference>
<name>A0A1H2JWW1_9BACT</name>
<dbReference type="PANTHER" id="PTHR43685">
    <property type="entry name" value="GLYCOSYLTRANSFERASE"/>
    <property type="match status" value="1"/>
</dbReference>
<dbReference type="GO" id="GO:0016740">
    <property type="term" value="F:transferase activity"/>
    <property type="evidence" value="ECO:0007669"/>
    <property type="project" value="UniProtKB-KW"/>
</dbReference>
<dbReference type="Pfam" id="PF00535">
    <property type="entry name" value="Glycos_transf_2"/>
    <property type="match status" value="1"/>
</dbReference>
<evidence type="ECO:0000313" key="2">
    <source>
        <dbReference type="EMBL" id="SDU60636.1"/>
    </source>
</evidence>
<reference evidence="3" key="1">
    <citation type="submission" date="2016-10" db="EMBL/GenBank/DDBJ databases">
        <authorList>
            <person name="Varghese N."/>
            <person name="Submissions S."/>
        </authorList>
    </citation>
    <scope>NUCLEOTIDE SEQUENCE [LARGE SCALE GENOMIC DNA]</scope>
    <source>
        <strain evidence="3">DSM 3384</strain>
    </source>
</reference>
<gene>
    <name evidence="2" type="ORF">SAMN04487931_11651</name>
</gene>
<dbReference type="EMBL" id="FNLL01000016">
    <property type="protein sequence ID" value="SDU60636.1"/>
    <property type="molecule type" value="Genomic_DNA"/>
</dbReference>
<keyword evidence="2" id="KW-0808">Transferase</keyword>
<keyword evidence="3" id="KW-1185">Reference proteome</keyword>
<dbReference type="PANTHER" id="PTHR43685:SF2">
    <property type="entry name" value="GLYCOSYLTRANSFERASE 2-LIKE DOMAIN-CONTAINING PROTEIN"/>
    <property type="match status" value="1"/>
</dbReference>
<sequence>MNRHTVFNHLKLQGTTLREKILKSILKTCPEGDLKSHENNQYRLSCVFIFFQRYHLMDNILHCLNSQSLKKDKFQIVLVEDKGGSGEGASLRQKFSGLNIDYFAPDHDWGKMGFMRNYGLSKAKGEIILFLDDDTVLMDTDFLKNLIDFFAADPSLDAVMPKGFASQTLIMGQYEYHDPFFFTNRCMAYRKTCLLDLKGFDSNFIGQEDVEFAIRFTAKNYNVLKTPSLQYYHPPLVYEDTSKGHAVGASFAGSKYNMIIKCFLFINGIRWLPLYFLPGLKNKFMARFALGFLKGFVGKIFKKNKKIDYQ</sequence>
<proteinExistence type="predicted"/>
<accession>A0A1H2JWW1</accession>
<evidence type="ECO:0000259" key="1">
    <source>
        <dbReference type="Pfam" id="PF00535"/>
    </source>
</evidence>
<dbReference type="InterPro" id="IPR050834">
    <property type="entry name" value="Glycosyltransf_2"/>
</dbReference>
<dbReference type="InterPro" id="IPR001173">
    <property type="entry name" value="Glyco_trans_2-like"/>
</dbReference>
<protein>
    <submittedName>
        <fullName evidence="2">Glycosyltransferase, GT2 family</fullName>
    </submittedName>
</protein>
<dbReference type="Gene3D" id="3.90.550.10">
    <property type="entry name" value="Spore Coat Polysaccharide Biosynthesis Protein SpsA, Chain A"/>
    <property type="match status" value="1"/>
</dbReference>
<organism evidence="2 3">
    <name type="scientific">Desulfobacula phenolica</name>
    <dbReference type="NCBI Taxonomy" id="90732"/>
    <lineage>
        <taxon>Bacteria</taxon>
        <taxon>Pseudomonadati</taxon>
        <taxon>Thermodesulfobacteriota</taxon>
        <taxon>Desulfobacteria</taxon>
        <taxon>Desulfobacterales</taxon>
        <taxon>Desulfobacteraceae</taxon>
        <taxon>Desulfobacula</taxon>
    </lineage>
</organism>
<dbReference type="AlphaFoldDB" id="A0A1H2JWW1"/>
<feature type="domain" description="Glycosyltransferase 2-like" evidence="1">
    <location>
        <begin position="45"/>
        <end position="175"/>
    </location>
</feature>
<evidence type="ECO:0000313" key="3">
    <source>
        <dbReference type="Proteomes" id="UP000199608"/>
    </source>
</evidence>
<dbReference type="SUPFAM" id="SSF53448">
    <property type="entry name" value="Nucleotide-diphospho-sugar transferases"/>
    <property type="match status" value="1"/>
</dbReference>